<accession>A0A1X7I619</accession>
<name>A0A1X7I619_9BURK</name>
<evidence type="ECO:0000313" key="1">
    <source>
        <dbReference type="EMBL" id="SMG09698.1"/>
    </source>
</evidence>
<dbReference type="AlphaFoldDB" id="A0A1X7I619"/>
<dbReference type="EMBL" id="FXAT01000001">
    <property type="protein sequence ID" value="SMG09698.1"/>
    <property type="molecule type" value="Genomic_DNA"/>
</dbReference>
<proteinExistence type="predicted"/>
<gene>
    <name evidence="1" type="ORF">SAMN06265784_101340</name>
</gene>
<keyword evidence="2" id="KW-1185">Reference proteome</keyword>
<protein>
    <submittedName>
        <fullName evidence="1">Uncharacterized protein</fullName>
    </submittedName>
</protein>
<reference evidence="2" key="1">
    <citation type="submission" date="2017-04" db="EMBL/GenBank/DDBJ databases">
        <authorList>
            <person name="Varghese N."/>
            <person name="Submissions S."/>
        </authorList>
    </citation>
    <scope>NUCLEOTIDE SEQUENCE [LARGE SCALE GENOMIC DNA]</scope>
    <source>
        <strain evidence="2">LMG 29540</strain>
    </source>
</reference>
<sequence length="112" mass="12558">MRCNRGTQLACASCNVESLARCQPDELVPFFRTLFPVFPVNLLASMAAERGCIDVFVDAAARFCAAIPTRTERRTFYAVLEACLDAAQCEQFRPALEAEWWRLRAKGATHAR</sequence>
<organism evidence="1 2">
    <name type="scientific">Paraburkholderia susongensis</name>
    <dbReference type="NCBI Taxonomy" id="1515439"/>
    <lineage>
        <taxon>Bacteria</taxon>
        <taxon>Pseudomonadati</taxon>
        <taxon>Pseudomonadota</taxon>
        <taxon>Betaproteobacteria</taxon>
        <taxon>Burkholderiales</taxon>
        <taxon>Burkholderiaceae</taxon>
        <taxon>Paraburkholderia</taxon>
    </lineage>
</organism>
<dbReference type="STRING" id="1515439.SAMN06265784_101340"/>
<dbReference type="Proteomes" id="UP000193228">
    <property type="component" value="Unassembled WGS sequence"/>
</dbReference>
<evidence type="ECO:0000313" key="2">
    <source>
        <dbReference type="Proteomes" id="UP000193228"/>
    </source>
</evidence>